<gene>
    <name evidence="3" type="ORF">LMG32879_000289</name>
</gene>
<keyword evidence="2" id="KW-0812">Transmembrane</keyword>
<comment type="caution">
    <text evidence="3">The sequence shown here is derived from an EMBL/GenBank/DDBJ whole genome shotgun (WGS) entry which is preliminary data.</text>
</comment>
<keyword evidence="2" id="KW-0472">Membrane</keyword>
<dbReference type="AlphaFoldDB" id="A0AA35V9J6"/>
<dbReference type="EMBL" id="CATKSH010000001">
    <property type="protein sequence ID" value="CAI9119474.1"/>
    <property type="molecule type" value="Genomic_DNA"/>
</dbReference>
<reference evidence="3" key="1">
    <citation type="submission" date="2023-03" db="EMBL/GenBank/DDBJ databases">
        <authorList>
            <person name="Cleenwerck I."/>
        </authorList>
    </citation>
    <scope>NUCLEOTIDE SEQUENCE</scope>
    <source>
        <strain evidence="3">LMG 32879</strain>
    </source>
</reference>
<dbReference type="RefSeq" id="WP_289842705.1">
    <property type="nucleotide sequence ID" value="NZ_CATKSH010000001.1"/>
</dbReference>
<dbReference type="Proteomes" id="UP001176960">
    <property type="component" value="Unassembled WGS sequence"/>
</dbReference>
<keyword evidence="4" id="KW-1185">Reference proteome</keyword>
<sequence>MTVELQMTPLGAAPLGLRLLEDRVLRLETLSGTLSDQQEQMRAEMRREILSLREQMKSLEVKVDSGNREVNSKLDRLLGERAVVTGLITLITSVLGTGAVHFAFSLGQNG</sequence>
<accession>A0AA35V9J6</accession>
<evidence type="ECO:0000313" key="4">
    <source>
        <dbReference type="Proteomes" id="UP001176960"/>
    </source>
</evidence>
<organism evidence="3 4">
    <name type="scientific">Brytella acorum</name>
    <dbReference type="NCBI Taxonomy" id="2959299"/>
    <lineage>
        <taxon>Bacteria</taxon>
        <taxon>Pseudomonadati</taxon>
        <taxon>Pseudomonadota</taxon>
        <taxon>Alphaproteobacteria</taxon>
        <taxon>Acetobacterales</taxon>
        <taxon>Acetobacteraceae</taxon>
        <taxon>Brytella</taxon>
    </lineage>
</organism>
<feature type="transmembrane region" description="Helical" evidence="2">
    <location>
        <begin position="82"/>
        <end position="104"/>
    </location>
</feature>
<evidence type="ECO:0000256" key="1">
    <source>
        <dbReference type="SAM" id="Coils"/>
    </source>
</evidence>
<evidence type="ECO:0000256" key="2">
    <source>
        <dbReference type="SAM" id="Phobius"/>
    </source>
</evidence>
<protein>
    <submittedName>
        <fullName evidence="3">Uncharacterized protein</fullName>
    </submittedName>
</protein>
<feature type="coiled-coil region" evidence="1">
    <location>
        <begin position="35"/>
        <end position="69"/>
    </location>
</feature>
<keyword evidence="1" id="KW-0175">Coiled coil</keyword>
<name>A0AA35V9J6_9PROT</name>
<keyword evidence="2" id="KW-1133">Transmembrane helix</keyword>
<proteinExistence type="predicted"/>
<evidence type="ECO:0000313" key="3">
    <source>
        <dbReference type="EMBL" id="CAI9119474.1"/>
    </source>
</evidence>